<protein>
    <submittedName>
        <fullName evidence="1">Uncharacterized protein</fullName>
    </submittedName>
</protein>
<name>A0ACB7NYU3_9PEZI</name>
<accession>A0ACB7NYU3</accession>
<dbReference type="EMBL" id="JAGIZQ010000006">
    <property type="protein sequence ID" value="KAH6622772.1"/>
    <property type="molecule type" value="Genomic_DNA"/>
</dbReference>
<evidence type="ECO:0000313" key="1">
    <source>
        <dbReference type="EMBL" id="KAH6622772.1"/>
    </source>
</evidence>
<sequence length="341" mass="35633">MLIVRGPMATATTSSALWSRRRHFAVPVQVSGGGSRPKSCLHAISVLGTTFATRMAERANGMMWSGSAIVRSGNHRQPSVAIDGSATYVAIASHTPFCPVAGSTNSGFPSSPVSSGRKTGSEPGTWPSTPPAAAAPSTPPSTPSAAFFAPSVPYNNVPNNPLGPPHILLNPSIPATQNGNTANAGAQSFHPCTPHLLPLALASACVALVTNLCKLPVHLLADVHLRARQRRHRQRVQLRAPRDGVPRVDGRGDARAHAEGQCEQWDAEVPGCAGCGVDGGERGLGGPEEGLLSSTSPKSKINAPLWFDAQNRALAWQTHLTPGPRGEWVMLELLQASDVGP</sequence>
<organism evidence="1 2">
    <name type="scientific">Chaetomium tenue</name>
    <dbReference type="NCBI Taxonomy" id="1854479"/>
    <lineage>
        <taxon>Eukaryota</taxon>
        <taxon>Fungi</taxon>
        <taxon>Dikarya</taxon>
        <taxon>Ascomycota</taxon>
        <taxon>Pezizomycotina</taxon>
        <taxon>Sordariomycetes</taxon>
        <taxon>Sordariomycetidae</taxon>
        <taxon>Sordariales</taxon>
        <taxon>Chaetomiaceae</taxon>
        <taxon>Chaetomium</taxon>
    </lineage>
</organism>
<gene>
    <name evidence="1" type="ORF">F5144DRAFT_595061</name>
</gene>
<evidence type="ECO:0000313" key="2">
    <source>
        <dbReference type="Proteomes" id="UP000724584"/>
    </source>
</evidence>
<keyword evidence="2" id="KW-1185">Reference proteome</keyword>
<proteinExistence type="predicted"/>
<dbReference type="Proteomes" id="UP000724584">
    <property type="component" value="Unassembled WGS sequence"/>
</dbReference>
<comment type="caution">
    <text evidence="1">The sequence shown here is derived from an EMBL/GenBank/DDBJ whole genome shotgun (WGS) entry which is preliminary data.</text>
</comment>
<reference evidence="1 2" key="1">
    <citation type="journal article" date="2021" name="Nat. Commun.">
        <title>Genetic determinants of endophytism in the Arabidopsis root mycobiome.</title>
        <authorList>
            <person name="Mesny F."/>
            <person name="Miyauchi S."/>
            <person name="Thiergart T."/>
            <person name="Pickel B."/>
            <person name="Atanasova L."/>
            <person name="Karlsson M."/>
            <person name="Huettel B."/>
            <person name="Barry K.W."/>
            <person name="Haridas S."/>
            <person name="Chen C."/>
            <person name="Bauer D."/>
            <person name="Andreopoulos W."/>
            <person name="Pangilinan J."/>
            <person name="LaButti K."/>
            <person name="Riley R."/>
            <person name="Lipzen A."/>
            <person name="Clum A."/>
            <person name="Drula E."/>
            <person name="Henrissat B."/>
            <person name="Kohler A."/>
            <person name="Grigoriev I.V."/>
            <person name="Martin F.M."/>
            <person name="Hacquard S."/>
        </authorList>
    </citation>
    <scope>NUCLEOTIDE SEQUENCE [LARGE SCALE GENOMIC DNA]</scope>
    <source>
        <strain evidence="1 2">MPI-SDFR-AT-0079</strain>
    </source>
</reference>